<protein>
    <recommendedName>
        <fullName evidence="3">Hemin transport protein</fullName>
    </recommendedName>
</protein>
<name>A0ABQ4A3H9_9ACTN</name>
<gene>
    <name evidence="1" type="ORF">Ahu01nite_085000</name>
</gene>
<keyword evidence="2" id="KW-1185">Reference proteome</keyword>
<sequence length="135" mass="13846">MLAGPPSSPGSHGPLGANAAPVLDLFGELGVTGATRLVITHDVRLVTTLGGSATAGNQIAVRFDAATATAITVHVPTSKDAPPAVSWSAPDNVARLNGVTAIAAWSRTREGRDLPDRAVAVRDLIRILDRLPSVL</sequence>
<reference evidence="1 2" key="1">
    <citation type="submission" date="2021-01" db="EMBL/GenBank/DDBJ databases">
        <title>Whole genome shotgun sequence of Actinoplanes humidus NBRC 14915.</title>
        <authorList>
            <person name="Komaki H."/>
            <person name="Tamura T."/>
        </authorList>
    </citation>
    <scope>NUCLEOTIDE SEQUENCE [LARGE SCALE GENOMIC DNA]</scope>
    <source>
        <strain evidence="1 2">NBRC 14915</strain>
    </source>
</reference>
<organism evidence="1 2">
    <name type="scientific">Winogradskya humida</name>
    <dbReference type="NCBI Taxonomy" id="113566"/>
    <lineage>
        <taxon>Bacteria</taxon>
        <taxon>Bacillati</taxon>
        <taxon>Actinomycetota</taxon>
        <taxon>Actinomycetes</taxon>
        <taxon>Micromonosporales</taxon>
        <taxon>Micromonosporaceae</taxon>
        <taxon>Winogradskya</taxon>
    </lineage>
</organism>
<dbReference type="EMBL" id="BOMN01000120">
    <property type="protein sequence ID" value="GIE25398.1"/>
    <property type="molecule type" value="Genomic_DNA"/>
</dbReference>
<dbReference type="Proteomes" id="UP000603200">
    <property type="component" value="Unassembled WGS sequence"/>
</dbReference>
<evidence type="ECO:0000313" key="1">
    <source>
        <dbReference type="EMBL" id="GIE25398.1"/>
    </source>
</evidence>
<comment type="caution">
    <text evidence="1">The sequence shown here is derived from an EMBL/GenBank/DDBJ whole genome shotgun (WGS) entry which is preliminary data.</text>
</comment>
<evidence type="ECO:0000313" key="2">
    <source>
        <dbReference type="Proteomes" id="UP000603200"/>
    </source>
</evidence>
<proteinExistence type="predicted"/>
<accession>A0ABQ4A3H9</accession>
<evidence type="ECO:0008006" key="3">
    <source>
        <dbReference type="Google" id="ProtNLM"/>
    </source>
</evidence>